<evidence type="ECO:0000313" key="3">
    <source>
        <dbReference type="EMBL" id="HJC63813.1"/>
    </source>
</evidence>
<dbReference type="AlphaFoldDB" id="A0A9D2PMJ2"/>
<name>A0A9D2PMJ2_9FIRM</name>
<accession>A0A9D2PMJ2</accession>
<dbReference type="PANTHER" id="PTHR46333">
    <property type="entry name" value="CYTOKINESIS PROTEIN 3"/>
    <property type="match status" value="1"/>
</dbReference>
<feature type="domain" description="Transglutaminase-like" evidence="2">
    <location>
        <begin position="187"/>
        <end position="245"/>
    </location>
</feature>
<feature type="compositionally biased region" description="Low complexity" evidence="1">
    <location>
        <begin position="21"/>
        <end position="32"/>
    </location>
</feature>
<gene>
    <name evidence="3" type="ORF">H9753_09395</name>
</gene>
<reference evidence="3" key="1">
    <citation type="journal article" date="2021" name="PeerJ">
        <title>Extensive microbial diversity within the chicken gut microbiome revealed by metagenomics and culture.</title>
        <authorList>
            <person name="Gilroy R."/>
            <person name="Ravi A."/>
            <person name="Getino M."/>
            <person name="Pursley I."/>
            <person name="Horton D.L."/>
            <person name="Alikhan N.F."/>
            <person name="Baker D."/>
            <person name="Gharbi K."/>
            <person name="Hall N."/>
            <person name="Watson M."/>
            <person name="Adriaenssens E.M."/>
            <person name="Foster-Nyarko E."/>
            <person name="Jarju S."/>
            <person name="Secka A."/>
            <person name="Antonio M."/>
            <person name="Oren A."/>
            <person name="Chaudhuri R.R."/>
            <person name="La Ragione R."/>
            <person name="Hildebrand F."/>
            <person name="Pallen M.J."/>
        </authorList>
    </citation>
    <scope>NUCLEOTIDE SEQUENCE</scope>
    <source>
        <strain evidence="3">ChiBcec2-3848</strain>
    </source>
</reference>
<dbReference type="InterPro" id="IPR038765">
    <property type="entry name" value="Papain-like_cys_pep_sf"/>
</dbReference>
<dbReference type="SUPFAM" id="SSF54001">
    <property type="entry name" value="Cysteine proteinases"/>
    <property type="match status" value="1"/>
</dbReference>
<comment type="caution">
    <text evidence="3">The sequence shown here is derived from an EMBL/GenBank/DDBJ whole genome shotgun (WGS) entry which is preliminary data.</text>
</comment>
<reference evidence="3" key="2">
    <citation type="submission" date="2021-04" db="EMBL/GenBank/DDBJ databases">
        <authorList>
            <person name="Gilroy R."/>
        </authorList>
    </citation>
    <scope>NUCLEOTIDE SEQUENCE</scope>
    <source>
        <strain evidence="3">ChiBcec2-3848</strain>
    </source>
</reference>
<dbReference type="SMART" id="SM00460">
    <property type="entry name" value="TGc"/>
    <property type="match status" value="1"/>
</dbReference>
<evidence type="ECO:0000256" key="1">
    <source>
        <dbReference type="SAM" id="MobiDB-lite"/>
    </source>
</evidence>
<dbReference type="InterPro" id="IPR052557">
    <property type="entry name" value="CAP/Cytokinesis_protein"/>
</dbReference>
<proteinExistence type="predicted"/>
<dbReference type="InterPro" id="IPR002931">
    <property type="entry name" value="Transglutaminase-like"/>
</dbReference>
<dbReference type="Pfam" id="PF01841">
    <property type="entry name" value="Transglut_core"/>
    <property type="match status" value="1"/>
</dbReference>
<sequence>MGENFDGIKQTARKIQAAVAGSGQESSDSDQGLPQRGITAEEEALYYGYACLTEEEKEVYRQFAAGIEEFQTEIPVTAVDTDRLEKIIKMVMTDHPEYFWADGTCSFSYRELPSGEVSDLSIRPEYQADREEARQLKAQIETKADQWISQIPEGADTYQKIKFVYETLISQVHYRQDSAQNQNIRSVFLEGSTVCMGYAKATQYLLNRMGIFCTLVTGTAGEDNVSHAWNLVQIGSQYYYVDTTWGNPGYQNPEEEDLYISYSYLCCTDEEIRDTHRPDEIMPLPACTDDSYNYYRNQGCFYNSFDREELYQLIQRELEQGAEATEMKFSTQYAYEEAVDAIVRGSLIENAVQNSTALLPGTAYSWRTFYGTNDRLLVIVWR</sequence>
<feature type="region of interest" description="Disordered" evidence="1">
    <location>
        <begin position="16"/>
        <end position="35"/>
    </location>
</feature>
<dbReference type="EMBL" id="DWVZ01000127">
    <property type="protein sequence ID" value="HJC63813.1"/>
    <property type="molecule type" value="Genomic_DNA"/>
</dbReference>
<evidence type="ECO:0000259" key="2">
    <source>
        <dbReference type="SMART" id="SM00460"/>
    </source>
</evidence>
<organism evidence="3 4">
    <name type="scientific">Candidatus Blautia merdavium</name>
    <dbReference type="NCBI Taxonomy" id="2838494"/>
    <lineage>
        <taxon>Bacteria</taxon>
        <taxon>Bacillati</taxon>
        <taxon>Bacillota</taxon>
        <taxon>Clostridia</taxon>
        <taxon>Lachnospirales</taxon>
        <taxon>Lachnospiraceae</taxon>
        <taxon>Blautia</taxon>
    </lineage>
</organism>
<dbReference type="PANTHER" id="PTHR46333:SF2">
    <property type="entry name" value="CYTOKINESIS PROTEIN 3"/>
    <property type="match status" value="1"/>
</dbReference>
<evidence type="ECO:0000313" key="4">
    <source>
        <dbReference type="Proteomes" id="UP000823886"/>
    </source>
</evidence>
<dbReference type="Gene3D" id="3.10.620.30">
    <property type="match status" value="1"/>
</dbReference>
<protein>
    <submittedName>
        <fullName evidence="3">S-layer protein</fullName>
    </submittedName>
</protein>
<dbReference type="Proteomes" id="UP000823886">
    <property type="component" value="Unassembled WGS sequence"/>
</dbReference>
<dbReference type="GO" id="GO:0005737">
    <property type="term" value="C:cytoplasm"/>
    <property type="evidence" value="ECO:0007669"/>
    <property type="project" value="TreeGrafter"/>
</dbReference>